<accession>A0A1V4APT4</accession>
<dbReference type="Pfam" id="PF18276">
    <property type="entry name" value="TcA_TcB_BD"/>
    <property type="match status" value="1"/>
</dbReference>
<protein>
    <recommendedName>
        <fullName evidence="1">Tc toxin complex TcA C-terminal TcB-binding domain-containing protein</fullName>
    </recommendedName>
</protein>
<dbReference type="STRING" id="1004156.AYP45_16500"/>
<comment type="caution">
    <text evidence="2">The sequence shown here is derived from an EMBL/GenBank/DDBJ whole genome shotgun (WGS) entry which is preliminary data.</text>
</comment>
<dbReference type="EMBL" id="AYTS01000171">
    <property type="protein sequence ID" value="OOP55127.1"/>
    <property type="molecule type" value="Genomic_DNA"/>
</dbReference>
<name>A0A1V4APT4_9BACT</name>
<feature type="domain" description="Tc toxin complex TcA C-terminal TcB-binding" evidence="1">
    <location>
        <begin position="6"/>
        <end position="262"/>
    </location>
</feature>
<sequence>MPNPNKQELYNWMIGQASGIYFQAYQLAYDVAKRAECAYQFELGLNDSNFIQFGYWDNLKKGLLSGERLFLDLKRMEVAYLEKNKRELEITRHISLVMLDPVALIMLKETGQCYVNLPEAIFDLDYPGHYFRRIKSVSLTIPCVTGPYTGVNCTLTLLKSSIRRDSTLLGGTYARQEDDPRFNDNMNSIQSIATSSAQNDSGLFELNFRDERYLPFEGAGVISTWRLELSGIWQKDDGTLVDFRQFDFNTISDVIFHLKYTARDGGDILKDGARDSTEAIEEIMELSEEKGLFRMFSAKHEFPGEWHQFLHPKETDDKHTLTLDITQKRFPFMFQSRTIKIKQLELFMKLKEGVEYPTDTTEHLMVYVLDPSEGPGTGVDKTLESDMAIMNGIPNALFDYGQNGKDTGSWKLEARSADISKLPADLKVVFGQAPNQYWQLKPDVIDDMIVVCRYSLK</sequence>
<evidence type="ECO:0000313" key="3">
    <source>
        <dbReference type="Proteomes" id="UP000189681"/>
    </source>
</evidence>
<dbReference type="InterPro" id="IPR040840">
    <property type="entry name" value="TcA_TcB_BD"/>
</dbReference>
<gene>
    <name evidence="2" type="ORF">AYP45_16500</name>
</gene>
<evidence type="ECO:0000259" key="1">
    <source>
        <dbReference type="Pfam" id="PF18276"/>
    </source>
</evidence>
<evidence type="ECO:0000313" key="2">
    <source>
        <dbReference type="EMBL" id="OOP55127.1"/>
    </source>
</evidence>
<proteinExistence type="predicted"/>
<organism evidence="2 3">
    <name type="scientific">Candidatus Brocadia carolinensis</name>
    <dbReference type="NCBI Taxonomy" id="1004156"/>
    <lineage>
        <taxon>Bacteria</taxon>
        <taxon>Pseudomonadati</taxon>
        <taxon>Planctomycetota</taxon>
        <taxon>Candidatus Brocadiia</taxon>
        <taxon>Candidatus Brocadiales</taxon>
        <taxon>Candidatus Brocadiaceae</taxon>
        <taxon>Candidatus Brocadia</taxon>
    </lineage>
</organism>
<dbReference type="AlphaFoldDB" id="A0A1V4APT4"/>
<reference evidence="2 3" key="1">
    <citation type="journal article" date="2017" name="Water Res.">
        <title>Discovery and metagenomic analysis of an anammox bacterial enrichment related to Candidatus "Brocadia caroliniensis" in a full-scale glycerol-fed nitritation-denitritation separate centrate treatment process.</title>
        <authorList>
            <person name="Park H."/>
            <person name="Brotto A.C."/>
            <person name="van Loosdrecht M.C."/>
            <person name="Chandran K."/>
        </authorList>
    </citation>
    <scope>NUCLEOTIDE SEQUENCE [LARGE SCALE GENOMIC DNA]</scope>
    <source>
        <strain evidence="2">26THWARD</strain>
    </source>
</reference>
<dbReference type="Proteomes" id="UP000189681">
    <property type="component" value="Unassembled WGS sequence"/>
</dbReference>